<proteinExistence type="predicted"/>
<reference evidence="7" key="1">
    <citation type="submission" date="2019-03" db="EMBL/GenBank/DDBJ databases">
        <title>Metabolic reconstructions from genomes of highly enriched 'Candidatus Accumulibacter' and 'Candidatus Competibacter' bioreactor populations.</title>
        <authorList>
            <person name="Annavajhala M.K."/>
            <person name="Welles L."/>
            <person name="Abbas B."/>
            <person name="Sorokin D."/>
            <person name="Park H."/>
            <person name="Van Loosdrecht M."/>
            <person name="Chandran K."/>
        </authorList>
    </citation>
    <scope>NUCLEOTIDE SEQUENCE</scope>
    <source>
        <strain evidence="7">SBR_L</strain>
    </source>
</reference>
<dbReference type="Gene3D" id="1.20.1530.20">
    <property type="match status" value="1"/>
</dbReference>
<keyword evidence="2 6" id="KW-0812">Transmembrane</keyword>
<dbReference type="Pfam" id="PF01758">
    <property type="entry name" value="SBF"/>
    <property type="match status" value="1"/>
</dbReference>
<dbReference type="InterPro" id="IPR002657">
    <property type="entry name" value="BilAc:Na_symport/Acr3"/>
</dbReference>
<evidence type="ECO:0000256" key="1">
    <source>
        <dbReference type="ARBA" id="ARBA00004141"/>
    </source>
</evidence>
<dbReference type="PANTHER" id="PTHR10361">
    <property type="entry name" value="SODIUM-BILE ACID COTRANSPORTER"/>
    <property type="match status" value="1"/>
</dbReference>
<name>A0ABX1TDP4_9PROT</name>
<sequence>MPWRCCSSSSNGPRPPFRTPNARLPSTPTTVRHNSCCWPFAAVDREKWPNSGPRLSFLPELRCRRARHREANIVQTRSAAAMSPWIESSIPFVTVFVMLIVGTDLRLADFQRVRRYPVLVPGIVCAQWVLLIGIAGLVGRLLDLPPGMTGGAILLAAAPVAAMSGFYTQLAGGHLALAVTVAAMSNLLAPIVTPVAASLGFWLFLDSDKAMELPMLKVALQAIVGLLLPLLAGMLLRHCAPRWVARWRGSLQGIAIGAVIALLGAVIIDQREAIREQFVLLFGVSLLFTLATLAAGWAVLRLPACSTEDRHGLLWGFPARNVAVATLAATSVLGKAAVVTFIAVLFATQLTLLLSLALWLRKRARSSSGSV</sequence>
<evidence type="ECO:0000313" key="8">
    <source>
        <dbReference type="Proteomes" id="UP000886469"/>
    </source>
</evidence>
<organism evidence="7 8">
    <name type="scientific">Candidatus Accumulibacter contiguus</name>
    <dbReference type="NCBI Taxonomy" id="2954381"/>
    <lineage>
        <taxon>Bacteria</taxon>
        <taxon>Pseudomonadati</taxon>
        <taxon>Pseudomonadota</taxon>
        <taxon>Betaproteobacteria</taxon>
        <taxon>Candidatus Accumulibacter</taxon>
    </lineage>
</organism>
<comment type="caution">
    <text evidence="7">The sequence shown here is derived from an EMBL/GenBank/DDBJ whole genome shotgun (WGS) entry which is preliminary data.</text>
</comment>
<evidence type="ECO:0000256" key="5">
    <source>
        <dbReference type="SAM" id="MobiDB-lite"/>
    </source>
</evidence>
<evidence type="ECO:0000256" key="2">
    <source>
        <dbReference type="ARBA" id="ARBA00022692"/>
    </source>
</evidence>
<evidence type="ECO:0000256" key="6">
    <source>
        <dbReference type="SAM" id="Phobius"/>
    </source>
</evidence>
<accession>A0ABX1TDP4</accession>
<feature type="transmembrane region" description="Helical" evidence="6">
    <location>
        <begin position="119"/>
        <end position="142"/>
    </location>
</feature>
<dbReference type="EMBL" id="SPMX01000097">
    <property type="protein sequence ID" value="NMQ07823.1"/>
    <property type="molecule type" value="Genomic_DNA"/>
</dbReference>
<feature type="transmembrane region" description="Helical" evidence="6">
    <location>
        <begin position="216"/>
        <end position="237"/>
    </location>
</feature>
<dbReference type="InterPro" id="IPR004710">
    <property type="entry name" value="Bilac:Na_transpt"/>
</dbReference>
<evidence type="ECO:0008006" key="9">
    <source>
        <dbReference type="Google" id="ProtNLM"/>
    </source>
</evidence>
<dbReference type="PANTHER" id="PTHR10361:SF28">
    <property type="entry name" value="P3 PROTEIN-RELATED"/>
    <property type="match status" value="1"/>
</dbReference>
<feature type="transmembrane region" description="Helical" evidence="6">
    <location>
        <begin position="89"/>
        <end position="107"/>
    </location>
</feature>
<feature type="transmembrane region" description="Helical" evidence="6">
    <location>
        <begin position="175"/>
        <end position="204"/>
    </location>
</feature>
<keyword evidence="3 6" id="KW-1133">Transmembrane helix</keyword>
<gene>
    <name evidence="7" type="ORF">E4Q08_22575</name>
</gene>
<feature type="compositionally biased region" description="Polar residues" evidence="5">
    <location>
        <begin position="1"/>
        <end position="12"/>
    </location>
</feature>
<evidence type="ECO:0000256" key="4">
    <source>
        <dbReference type="ARBA" id="ARBA00023136"/>
    </source>
</evidence>
<feature type="transmembrane region" description="Helical" evidence="6">
    <location>
        <begin position="148"/>
        <end position="168"/>
    </location>
</feature>
<feature type="transmembrane region" description="Helical" evidence="6">
    <location>
        <begin position="249"/>
        <end position="268"/>
    </location>
</feature>
<feature type="region of interest" description="Disordered" evidence="5">
    <location>
        <begin position="1"/>
        <end position="30"/>
    </location>
</feature>
<protein>
    <recommendedName>
        <fullName evidence="9">Bile acid:sodium symporter family protein</fullName>
    </recommendedName>
</protein>
<evidence type="ECO:0000256" key="3">
    <source>
        <dbReference type="ARBA" id="ARBA00022989"/>
    </source>
</evidence>
<dbReference type="Proteomes" id="UP000886469">
    <property type="component" value="Unassembled WGS sequence"/>
</dbReference>
<comment type="subcellular location">
    <subcellularLocation>
        <location evidence="1">Membrane</location>
        <topology evidence="1">Multi-pass membrane protein</topology>
    </subcellularLocation>
</comment>
<keyword evidence="8" id="KW-1185">Reference proteome</keyword>
<feature type="transmembrane region" description="Helical" evidence="6">
    <location>
        <begin position="280"/>
        <end position="300"/>
    </location>
</feature>
<feature type="transmembrane region" description="Helical" evidence="6">
    <location>
        <begin position="339"/>
        <end position="360"/>
    </location>
</feature>
<feature type="transmembrane region" description="Helical" evidence="6">
    <location>
        <begin position="312"/>
        <end position="333"/>
    </location>
</feature>
<evidence type="ECO:0000313" key="7">
    <source>
        <dbReference type="EMBL" id="NMQ07823.1"/>
    </source>
</evidence>
<dbReference type="InterPro" id="IPR038770">
    <property type="entry name" value="Na+/solute_symporter_sf"/>
</dbReference>
<keyword evidence="4 6" id="KW-0472">Membrane</keyword>